<proteinExistence type="predicted"/>
<comment type="caution">
    <text evidence="1">The sequence shown here is derived from an EMBL/GenBank/DDBJ whole genome shotgun (WGS) entry which is preliminary data.</text>
</comment>
<accession>A0AAP0RTB3</accession>
<name>A0AAP0RTB3_LIQFO</name>
<protein>
    <submittedName>
        <fullName evidence="1">Uncharacterized protein</fullName>
    </submittedName>
</protein>
<evidence type="ECO:0000313" key="2">
    <source>
        <dbReference type="Proteomes" id="UP001415857"/>
    </source>
</evidence>
<reference evidence="1 2" key="1">
    <citation type="journal article" date="2024" name="Plant J.">
        <title>Genome sequences and population genomics reveal climatic adaptation and genomic divergence between two closely related sweetgum species.</title>
        <authorList>
            <person name="Xu W.Q."/>
            <person name="Ren C.Q."/>
            <person name="Zhang X.Y."/>
            <person name="Comes H.P."/>
            <person name="Liu X.H."/>
            <person name="Li Y.G."/>
            <person name="Kettle C.J."/>
            <person name="Jalonen R."/>
            <person name="Gaisberger H."/>
            <person name="Ma Y.Z."/>
            <person name="Qiu Y.X."/>
        </authorList>
    </citation>
    <scope>NUCLEOTIDE SEQUENCE [LARGE SCALE GENOMIC DNA]</scope>
    <source>
        <strain evidence="1">Hangzhou</strain>
    </source>
</reference>
<sequence length="64" mass="7468">MRDLQVYDDGSFVLLTKVLMFILGAEVSSSDVFTMHLIDRSAKLRFRVREDFVCKVNCSWMFTV</sequence>
<dbReference type="EMBL" id="JBBPBK010000005">
    <property type="protein sequence ID" value="KAK9284256.1"/>
    <property type="molecule type" value="Genomic_DNA"/>
</dbReference>
<keyword evidence="2" id="KW-1185">Reference proteome</keyword>
<evidence type="ECO:0000313" key="1">
    <source>
        <dbReference type="EMBL" id="KAK9284256.1"/>
    </source>
</evidence>
<gene>
    <name evidence="1" type="ORF">L1049_023425</name>
</gene>
<organism evidence="1 2">
    <name type="scientific">Liquidambar formosana</name>
    <name type="common">Formosan gum</name>
    <dbReference type="NCBI Taxonomy" id="63359"/>
    <lineage>
        <taxon>Eukaryota</taxon>
        <taxon>Viridiplantae</taxon>
        <taxon>Streptophyta</taxon>
        <taxon>Embryophyta</taxon>
        <taxon>Tracheophyta</taxon>
        <taxon>Spermatophyta</taxon>
        <taxon>Magnoliopsida</taxon>
        <taxon>eudicotyledons</taxon>
        <taxon>Gunneridae</taxon>
        <taxon>Pentapetalae</taxon>
        <taxon>Saxifragales</taxon>
        <taxon>Altingiaceae</taxon>
        <taxon>Liquidambar</taxon>
    </lineage>
</organism>
<dbReference type="AlphaFoldDB" id="A0AAP0RTB3"/>
<dbReference type="Proteomes" id="UP001415857">
    <property type="component" value="Unassembled WGS sequence"/>
</dbReference>